<dbReference type="SMART" id="SM00482">
    <property type="entry name" value="POLAc"/>
    <property type="match status" value="1"/>
</dbReference>
<proteinExistence type="inferred from homology"/>
<dbReference type="Gene3D" id="1.10.150.20">
    <property type="entry name" value="5' to 3' exonuclease, C-terminal subdomain"/>
    <property type="match status" value="1"/>
</dbReference>
<dbReference type="Pfam" id="PF00476">
    <property type="entry name" value="DNA_pol_A"/>
    <property type="match status" value="1"/>
</dbReference>
<keyword evidence="7" id="KW-1185">Reference proteome</keyword>
<feature type="domain" description="DNA-directed DNA polymerase family A palm" evidence="5">
    <location>
        <begin position="422"/>
        <end position="616"/>
    </location>
</feature>
<dbReference type="InterPro" id="IPR001098">
    <property type="entry name" value="DNA-dir_DNA_pol_A_palm_dom"/>
</dbReference>
<evidence type="ECO:0000256" key="1">
    <source>
        <dbReference type="ARBA" id="ARBA00007705"/>
    </source>
</evidence>
<dbReference type="InterPro" id="IPR012337">
    <property type="entry name" value="RNaseH-like_sf"/>
</dbReference>
<comment type="similarity">
    <text evidence="1">Belongs to the DNA polymerase type-A family.</text>
</comment>
<dbReference type="Proteomes" id="UP001596470">
    <property type="component" value="Unassembled WGS sequence"/>
</dbReference>
<dbReference type="PANTHER" id="PTHR10133:SF27">
    <property type="entry name" value="DNA POLYMERASE NU"/>
    <property type="match status" value="1"/>
</dbReference>
<dbReference type="SUPFAM" id="SSF53098">
    <property type="entry name" value="Ribonuclease H-like"/>
    <property type="match status" value="1"/>
</dbReference>
<comment type="catalytic activity">
    <reaction evidence="4">
        <text>DNA(n) + a 2'-deoxyribonucleoside 5'-triphosphate = DNA(n+1) + diphosphate</text>
        <dbReference type="Rhea" id="RHEA:22508"/>
        <dbReference type="Rhea" id="RHEA-COMP:17339"/>
        <dbReference type="Rhea" id="RHEA-COMP:17340"/>
        <dbReference type="ChEBI" id="CHEBI:33019"/>
        <dbReference type="ChEBI" id="CHEBI:61560"/>
        <dbReference type="ChEBI" id="CHEBI:173112"/>
        <dbReference type="EC" id="2.7.7.7"/>
    </reaction>
</comment>
<gene>
    <name evidence="6" type="ORF">ACFQS3_02415</name>
</gene>
<dbReference type="EMBL" id="JBHSYS010000001">
    <property type="protein sequence ID" value="MFC6956044.1"/>
    <property type="molecule type" value="Genomic_DNA"/>
</dbReference>
<dbReference type="InterPro" id="IPR043502">
    <property type="entry name" value="DNA/RNA_pol_sf"/>
</dbReference>
<dbReference type="Gene3D" id="3.30.420.10">
    <property type="entry name" value="Ribonuclease H-like superfamily/Ribonuclease H"/>
    <property type="match status" value="1"/>
</dbReference>
<evidence type="ECO:0000313" key="7">
    <source>
        <dbReference type="Proteomes" id="UP001596470"/>
    </source>
</evidence>
<evidence type="ECO:0000256" key="4">
    <source>
        <dbReference type="ARBA" id="ARBA00049244"/>
    </source>
</evidence>
<name>A0ABW2D3L9_9ACTN</name>
<protein>
    <recommendedName>
        <fullName evidence="2">DNA-directed DNA polymerase</fullName>
        <ecNumber evidence="2">2.7.7.7</ecNumber>
    </recommendedName>
</protein>
<sequence>MPGRTLIFDVETHSATELFTMAPEEFVRLIGYKWSGEDHVTLTTDLDEIRDAIRSARWIIGHNIHSFDLPAVFGVKSDEPLELTMQGRVYDTWTHGALVNPAPSEYVDRFGRKAIADKPAAMKKWFSLDEQAHQLGVQGKTHDLKELAREFGGFGEIPVDDPRYRDYLVGDVRASEAVAMALLKLGPLNEYAMREQEIECRKFIISANGLRVDIAKATARRDELAARKDVILAELQSKYGLPTEGAAPWDTDPGKRAILSALADHAITARTRPDWPKTPVDAKRAEKLAEAKEKAEALRADLAGWMDEISSGELPPRSVAARQRWIARDSEKLEQLQQEPLPPYFGLSLSGDALIELTKDTAAEDLGAALAELKGQRSLSQLALDSVHPDGFVHPDITMLQRSGRWSTTEPGLTIWTNNGPGAVEKDYYIADSDDEVLIEFDMSNADARIIAAVSGDKRYAERFEPGADGHMINALAAWGEEIVSKDPKRYRKQAKPLGHGWSYGGRPRGLQKASGLPLETATEFCEGMDAAFFVLVAWQNRVRREARRNGYVVNDWGRRMPVEKGREYTQAPALLGQSGTREMICDILLEMPIPLLRRVKAQIHDALLLSIPKANAEAWRTHMLKLMYRTFKPKQGGQLIEFPADSGPAGRTWYEAIH</sequence>
<evidence type="ECO:0000313" key="6">
    <source>
        <dbReference type="EMBL" id="MFC6956044.1"/>
    </source>
</evidence>
<reference evidence="7" key="1">
    <citation type="journal article" date="2019" name="Int. J. Syst. Evol. Microbiol.">
        <title>The Global Catalogue of Microorganisms (GCM) 10K type strain sequencing project: providing services to taxonomists for standard genome sequencing and annotation.</title>
        <authorList>
            <consortium name="The Broad Institute Genomics Platform"/>
            <consortium name="The Broad Institute Genome Sequencing Center for Infectious Disease"/>
            <person name="Wu L."/>
            <person name="Ma J."/>
        </authorList>
    </citation>
    <scope>NUCLEOTIDE SEQUENCE [LARGE SCALE GENOMIC DNA]</scope>
    <source>
        <strain evidence="7">KACC 12634</strain>
    </source>
</reference>
<dbReference type="Gene3D" id="3.30.70.370">
    <property type="match status" value="1"/>
</dbReference>
<keyword evidence="3" id="KW-0235">DNA replication</keyword>
<evidence type="ECO:0000259" key="5">
    <source>
        <dbReference type="SMART" id="SM00482"/>
    </source>
</evidence>
<dbReference type="PANTHER" id="PTHR10133">
    <property type="entry name" value="DNA POLYMERASE I"/>
    <property type="match status" value="1"/>
</dbReference>
<dbReference type="InterPro" id="IPR036397">
    <property type="entry name" value="RNaseH_sf"/>
</dbReference>
<organism evidence="6 7">
    <name type="scientific">Glycomyces mayteni</name>
    <dbReference type="NCBI Taxonomy" id="543887"/>
    <lineage>
        <taxon>Bacteria</taxon>
        <taxon>Bacillati</taxon>
        <taxon>Actinomycetota</taxon>
        <taxon>Actinomycetes</taxon>
        <taxon>Glycomycetales</taxon>
        <taxon>Glycomycetaceae</taxon>
        <taxon>Glycomyces</taxon>
    </lineage>
</organism>
<accession>A0ABW2D3L9</accession>
<evidence type="ECO:0000256" key="3">
    <source>
        <dbReference type="ARBA" id="ARBA00022705"/>
    </source>
</evidence>
<dbReference type="InterPro" id="IPR002298">
    <property type="entry name" value="DNA_polymerase_A"/>
</dbReference>
<dbReference type="PRINTS" id="PR00868">
    <property type="entry name" value="DNAPOLI"/>
</dbReference>
<dbReference type="RefSeq" id="WP_382353330.1">
    <property type="nucleotide sequence ID" value="NZ_JBHMBP010000004.1"/>
</dbReference>
<dbReference type="EC" id="2.7.7.7" evidence="2"/>
<dbReference type="SUPFAM" id="SSF56672">
    <property type="entry name" value="DNA/RNA polymerases"/>
    <property type="match status" value="1"/>
</dbReference>
<comment type="caution">
    <text evidence="6">The sequence shown here is derived from an EMBL/GenBank/DDBJ whole genome shotgun (WGS) entry which is preliminary data.</text>
</comment>
<evidence type="ECO:0000256" key="2">
    <source>
        <dbReference type="ARBA" id="ARBA00012417"/>
    </source>
</evidence>